<dbReference type="PRINTS" id="PR00469">
    <property type="entry name" value="PNDRDTASEII"/>
</dbReference>
<reference evidence="3" key="1">
    <citation type="submission" date="2020-05" db="EMBL/GenBank/DDBJ databases">
        <title>Frigoriglobus tundricola gen. nov., sp. nov., a psychrotolerant cellulolytic planctomycete of the family Gemmataceae with two divergent copies of 16S rRNA gene.</title>
        <authorList>
            <person name="Kulichevskaya I.S."/>
            <person name="Ivanova A.A."/>
            <person name="Naumoff D.G."/>
            <person name="Beletsky A.V."/>
            <person name="Rijpstra W.I.C."/>
            <person name="Sinninghe Damste J.S."/>
            <person name="Mardanov A.V."/>
            <person name="Ravin N.V."/>
            <person name="Dedysh S.N."/>
        </authorList>
    </citation>
    <scope>NUCLEOTIDE SEQUENCE [LARGE SCALE GENOMIC DNA]</scope>
    <source>
        <strain evidence="3">PL17</strain>
    </source>
</reference>
<dbReference type="InterPro" id="IPR050982">
    <property type="entry name" value="Auxin_biosynth/cation_transpt"/>
</dbReference>
<dbReference type="Proteomes" id="UP000503447">
    <property type="component" value="Chromosome"/>
</dbReference>
<name>A0A6M5YWH3_9BACT</name>
<dbReference type="PANTHER" id="PTHR43539:SF78">
    <property type="entry name" value="FLAVIN-CONTAINING MONOOXYGENASE"/>
    <property type="match status" value="1"/>
</dbReference>
<organism evidence="2 3">
    <name type="scientific">Frigoriglobus tundricola</name>
    <dbReference type="NCBI Taxonomy" id="2774151"/>
    <lineage>
        <taxon>Bacteria</taxon>
        <taxon>Pseudomonadati</taxon>
        <taxon>Planctomycetota</taxon>
        <taxon>Planctomycetia</taxon>
        <taxon>Gemmatales</taxon>
        <taxon>Gemmataceae</taxon>
        <taxon>Frigoriglobus</taxon>
    </lineage>
</organism>
<dbReference type="RefSeq" id="WP_171473059.1">
    <property type="nucleotide sequence ID" value="NZ_CP053452.2"/>
</dbReference>
<dbReference type="PRINTS" id="PR00368">
    <property type="entry name" value="FADPNR"/>
</dbReference>
<evidence type="ECO:0000256" key="1">
    <source>
        <dbReference type="ARBA" id="ARBA00023002"/>
    </source>
</evidence>
<dbReference type="GO" id="GO:0050660">
    <property type="term" value="F:flavin adenine dinucleotide binding"/>
    <property type="evidence" value="ECO:0007669"/>
    <property type="project" value="TreeGrafter"/>
</dbReference>
<accession>A0A6M5YWH3</accession>
<protein>
    <submittedName>
        <fullName evidence="2">FAD-dependent pyridine nucleotide-disulfide oxidoreductase</fullName>
    </submittedName>
</protein>
<dbReference type="EMBL" id="CP053452">
    <property type="protein sequence ID" value="QJW97746.1"/>
    <property type="molecule type" value="Genomic_DNA"/>
</dbReference>
<gene>
    <name evidence="2" type="ORF">FTUN_5324</name>
</gene>
<dbReference type="GO" id="GO:0004497">
    <property type="term" value="F:monooxygenase activity"/>
    <property type="evidence" value="ECO:0007669"/>
    <property type="project" value="TreeGrafter"/>
</dbReference>
<evidence type="ECO:0000313" key="3">
    <source>
        <dbReference type="Proteomes" id="UP000503447"/>
    </source>
</evidence>
<evidence type="ECO:0000313" key="2">
    <source>
        <dbReference type="EMBL" id="QJW97746.1"/>
    </source>
</evidence>
<keyword evidence="3" id="KW-1185">Reference proteome</keyword>
<keyword evidence="1" id="KW-0560">Oxidoreductase</keyword>
<dbReference type="PANTHER" id="PTHR43539">
    <property type="entry name" value="FLAVIN-BINDING MONOOXYGENASE-LIKE PROTEIN (AFU_ORTHOLOGUE AFUA_4G09220)"/>
    <property type="match status" value="1"/>
</dbReference>
<dbReference type="AlphaFoldDB" id="A0A6M5YWH3"/>
<proteinExistence type="predicted"/>
<dbReference type="KEGG" id="ftj:FTUN_5324"/>
<dbReference type="Pfam" id="PF13738">
    <property type="entry name" value="Pyr_redox_3"/>
    <property type="match status" value="1"/>
</dbReference>
<dbReference type="SUPFAM" id="SSF51905">
    <property type="entry name" value="FAD/NAD(P)-binding domain"/>
    <property type="match status" value="1"/>
</dbReference>
<dbReference type="Gene3D" id="3.50.50.60">
    <property type="entry name" value="FAD/NAD(P)-binding domain"/>
    <property type="match status" value="1"/>
</dbReference>
<sequence length="414" mass="44321">MPHEFGLDTDVVIVGAGPYGLSIAAHLRAAGVPFRIFGRPMSSWKDHMPRGMFLKSEGFASGLYDPHGSFTLADYYATIGRPYHAVGDPVPLETFVAYGTAFQQRFVPDLDPANVEQVTSAPGGFEVTTSGGETLRARNVVVAAGITHFGYLPPVLSGHSGDHVTHSSDHADVSAFRGRSVAVIGAGASAVDIAAALHESGADVRVIARRESVAFHDRPAPRSLVQKVRAPRSGLGVGWRSWLCTHMPLVFHSMPLTFRTRVVQRHLGPAPGWFMKDRVVGQIPLFLGSTLTDVSVRDGKVHLAYRSAKDGAGQCVVDHVIGATGFRVDINRLSFIAQPLRSRIRCADGSPVLGRHFESSVKGLYVTGVAAANSFGPLMRFACGAQFTARRLAKRLAGRRPAVTPDVKVAVVSS</sequence>
<dbReference type="InterPro" id="IPR036188">
    <property type="entry name" value="FAD/NAD-bd_sf"/>
</dbReference>